<feature type="region of interest" description="Disordered" evidence="2">
    <location>
        <begin position="317"/>
        <end position="339"/>
    </location>
</feature>
<reference evidence="3" key="1">
    <citation type="submission" date="2021-02" db="EMBL/GenBank/DDBJ databases">
        <authorList>
            <person name="Palmer J.M."/>
        </authorList>
    </citation>
    <scope>NUCLEOTIDE SEQUENCE</scope>
    <source>
        <strain evidence="3">SCRP734</strain>
    </source>
</reference>
<evidence type="ECO:0000313" key="3">
    <source>
        <dbReference type="EMBL" id="KAG7389488.1"/>
    </source>
</evidence>
<feature type="coiled-coil region" evidence="1">
    <location>
        <begin position="263"/>
        <end position="290"/>
    </location>
</feature>
<evidence type="ECO:0000313" key="4">
    <source>
        <dbReference type="Proteomes" id="UP000694044"/>
    </source>
</evidence>
<sequence>MKVASEKGGGASTVYTQPRLAHLENMLQELTRAEEWKRQQSVKSASVATKHKLLSDQLLQTQEELAAAQASKAKLYEEVGTLKQTKEHQAKQLDKYKLHVQAARESQTAMTKKMEELEASTWSTKQQYIRSLASRIKTSALVLQQLNLANGASFSARIAETCNEWEKKAKPNKRKRIMEENEKQQAIEDGSKPKHTGVAAEVEPQSRDEQHSDAAVAVDPVAAAKANTAVVLTECRDSISSVSCETNEPKQQEDDRSKSAHLITELQAHVAKLEAEYSALNDKYKLLACEHNEVLADSTTSAQDIKAKESKIEELMQMQETSRSKQPDAPAIESPNNDAAKETLEGRLKLLEENLAQMNGYADQLEMVIAQCPSCTVKLQNESTQDSITNRAE</sequence>
<keyword evidence="1" id="KW-0175">Coiled coil</keyword>
<protein>
    <submittedName>
        <fullName evidence="3">Uncharacterized protein</fullName>
    </submittedName>
</protein>
<dbReference type="EMBL" id="JAGDFM010000044">
    <property type="protein sequence ID" value="KAG7389488.1"/>
    <property type="molecule type" value="Genomic_DNA"/>
</dbReference>
<name>A0A8T1W9R2_9STRA</name>
<organism evidence="3 4">
    <name type="scientific">Phytophthora pseudosyringae</name>
    <dbReference type="NCBI Taxonomy" id="221518"/>
    <lineage>
        <taxon>Eukaryota</taxon>
        <taxon>Sar</taxon>
        <taxon>Stramenopiles</taxon>
        <taxon>Oomycota</taxon>
        <taxon>Peronosporomycetes</taxon>
        <taxon>Peronosporales</taxon>
        <taxon>Peronosporaceae</taxon>
        <taxon>Phytophthora</taxon>
    </lineage>
</organism>
<accession>A0A8T1W9R2</accession>
<evidence type="ECO:0000256" key="1">
    <source>
        <dbReference type="SAM" id="Coils"/>
    </source>
</evidence>
<feature type="compositionally biased region" description="Basic and acidic residues" evidence="2">
    <location>
        <begin position="177"/>
        <end position="192"/>
    </location>
</feature>
<keyword evidence="4" id="KW-1185">Reference proteome</keyword>
<feature type="region of interest" description="Disordered" evidence="2">
    <location>
        <begin position="167"/>
        <end position="213"/>
    </location>
</feature>
<comment type="caution">
    <text evidence="3">The sequence shown here is derived from an EMBL/GenBank/DDBJ whole genome shotgun (WGS) entry which is preliminary data.</text>
</comment>
<evidence type="ECO:0000256" key="2">
    <source>
        <dbReference type="SAM" id="MobiDB-lite"/>
    </source>
</evidence>
<feature type="coiled-coil region" evidence="1">
    <location>
        <begin position="341"/>
        <end position="368"/>
    </location>
</feature>
<proteinExistence type="predicted"/>
<feature type="coiled-coil region" evidence="1">
    <location>
        <begin position="20"/>
        <end position="120"/>
    </location>
</feature>
<gene>
    <name evidence="3" type="ORF">PHYPSEUDO_010373</name>
</gene>
<dbReference type="AlphaFoldDB" id="A0A8T1W9R2"/>
<dbReference type="Proteomes" id="UP000694044">
    <property type="component" value="Unassembled WGS sequence"/>
</dbReference>
<dbReference type="OrthoDB" id="126716at2759"/>